<dbReference type="SUPFAM" id="SSF51658">
    <property type="entry name" value="Xylose isomerase-like"/>
    <property type="match status" value="1"/>
</dbReference>
<feature type="domain" description="Xylose isomerase-like TIM barrel" evidence="2">
    <location>
        <begin position="73"/>
        <end position="294"/>
    </location>
</feature>
<protein>
    <submittedName>
        <fullName evidence="3">Hexulose-6-phosphate isomerase</fullName>
    </submittedName>
</protein>
<organism evidence="3 4">
    <name type="scientific">Prosthecobacter debontii</name>
    <dbReference type="NCBI Taxonomy" id="48467"/>
    <lineage>
        <taxon>Bacteria</taxon>
        <taxon>Pseudomonadati</taxon>
        <taxon>Verrucomicrobiota</taxon>
        <taxon>Verrucomicrobiia</taxon>
        <taxon>Verrucomicrobiales</taxon>
        <taxon>Verrucomicrobiaceae</taxon>
        <taxon>Prosthecobacter</taxon>
    </lineage>
</organism>
<keyword evidence="1 3" id="KW-0413">Isomerase</keyword>
<accession>A0A1T4XP46</accession>
<evidence type="ECO:0000313" key="3">
    <source>
        <dbReference type="EMBL" id="SKA90835.1"/>
    </source>
</evidence>
<proteinExistence type="predicted"/>
<dbReference type="InterPro" id="IPR013022">
    <property type="entry name" value="Xyl_isomerase-like_TIM-brl"/>
</dbReference>
<dbReference type="STRING" id="48467.SAMN02745166_01755"/>
<dbReference type="GO" id="GO:0016853">
    <property type="term" value="F:isomerase activity"/>
    <property type="evidence" value="ECO:0007669"/>
    <property type="project" value="UniProtKB-KW"/>
</dbReference>
<dbReference type="RefSeq" id="WP_245846509.1">
    <property type="nucleotide sequence ID" value="NZ_FUYE01000004.1"/>
</dbReference>
<name>A0A1T4XP46_9BACT</name>
<evidence type="ECO:0000259" key="2">
    <source>
        <dbReference type="Pfam" id="PF01261"/>
    </source>
</evidence>
<dbReference type="PANTHER" id="PTHR43489:SF7">
    <property type="entry name" value="3-DEHYDRO-D-GULOSIDE 4-EPIMERASE-RELATED"/>
    <property type="match status" value="1"/>
</dbReference>
<dbReference type="InterPro" id="IPR050417">
    <property type="entry name" value="Sugar_Epim/Isomerase"/>
</dbReference>
<sequence>MLRQAWHDRDVLIGSLMTSRRTFIRRTFGAAITSATAFSRPASSLAASPTRQLRKAIMGGTLGIKGTLIEKYQAAQAAGYEGVEPAGGMNQQEVLDALGTSGLQAASVCCHTHWKQTLTHNDEKIREEGLQGVLTTLRDAKAYGTDSILVVPGVCNEEVPYDLAWERSITQIKKAVPLAKELGVKISIENVWNNFILSPLEAVRFLDEIGDPIVGWHFDIGNVLRYGWPEQWIKVLGKRINRIHVKEYSTQKMKDEGVWKGFDCDLTEGNNNWPAIMKALDDIGYTGWAISEQRGGLNPNGLKMLTDRMDRIFAM</sequence>
<dbReference type="InterPro" id="IPR036237">
    <property type="entry name" value="Xyl_isomerase-like_sf"/>
</dbReference>
<evidence type="ECO:0000256" key="1">
    <source>
        <dbReference type="ARBA" id="ARBA00023235"/>
    </source>
</evidence>
<evidence type="ECO:0000313" key="4">
    <source>
        <dbReference type="Proteomes" id="UP000190774"/>
    </source>
</evidence>
<dbReference type="Pfam" id="PF01261">
    <property type="entry name" value="AP_endonuc_2"/>
    <property type="match status" value="1"/>
</dbReference>
<dbReference type="AlphaFoldDB" id="A0A1T4XP46"/>
<gene>
    <name evidence="3" type="ORF">SAMN02745166_01755</name>
</gene>
<dbReference type="Proteomes" id="UP000190774">
    <property type="component" value="Unassembled WGS sequence"/>
</dbReference>
<dbReference type="EMBL" id="FUYE01000004">
    <property type="protein sequence ID" value="SKA90835.1"/>
    <property type="molecule type" value="Genomic_DNA"/>
</dbReference>
<dbReference type="InterPro" id="IPR006311">
    <property type="entry name" value="TAT_signal"/>
</dbReference>
<dbReference type="Gene3D" id="3.20.20.150">
    <property type="entry name" value="Divalent-metal-dependent TIM barrel enzymes"/>
    <property type="match status" value="1"/>
</dbReference>
<dbReference type="PROSITE" id="PS51318">
    <property type="entry name" value="TAT"/>
    <property type="match status" value="1"/>
</dbReference>
<reference evidence="4" key="1">
    <citation type="submission" date="2017-02" db="EMBL/GenBank/DDBJ databases">
        <authorList>
            <person name="Varghese N."/>
            <person name="Submissions S."/>
        </authorList>
    </citation>
    <scope>NUCLEOTIDE SEQUENCE [LARGE SCALE GENOMIC DNA]</scope>
    <source>
        <strain evidence="4">ATCC 700200</strain>
    </source>
</reference>
<keyword evidence="4" id="KW-1185">Reference proteome</keyword>
<dbReference type="PANTHER" id="PTHR43489">
    <property type="entry name" value="ISOMERASE"/>
    <property type="match status" value="1"/>
</dbReference>